<feature type="signal peptide" evidence="1">
    <location>
        <begin position="1"/>
        <end position="25"/>
    </location>
</feature>
<dbReference type="InterPro" id="IPR036365">
    <property type="entry name" value="PGBD-like_sf"/>
</dbReference>
<proteinExistence type="predicted"/>
<dbReference type="Pfam" id="PF01471">
    <property type="entry name" value="PG_binding_1"/>
    <property type="match status" value="1"/>
</dbReference>
<protein>
    <submittedName>
        <fullName evidence="4">Peptidoglycan-binding/hydrolysing protein</fullName>
    </submittedName>
</protein>
<dbReference type="Gene3D" id="1.10.101.10">
    <property type="entry name" value="PGBD-like superfamily/PGBD"/>
    <property type="match status" value="1"/>
</dbReference>
<dbReference type="InterPro" id="IPR036366">
    <property type="entry name" value="PGBDSf"/>
</dbReference>
<dbReference type="EMBL" id="MG973074">
    <property type="protein sequence ID" value="AYD68763.1"/>
    <property type="molecule type" value="Genomic_DNA"/>
</dbReference>
<evidence type="ECO:0000313" key="4">
    <source>
        <dbReference type="EMBL" id="AYD68763.1"/>
    </source>
</evidence>
<evidence type="ECO:0000259" key="3">
    <source>
        <dbReference type="Pfam" id="PF21398"/>
    </source>
</evidence>
<sequence precursor="true">MLKKLKKTLAVICCSMLVFTNTAFAETETQGGENTSENKIIKFEVDAYKYIYKDAPQDIKDNYDEKCKALNITPEPDAEIFVPVNSNLLKSDDYDIGVYSHFNGAYDAEKATIKISGDSNYTISTRITVGYGYTTRGNNVHCAQLMLCAVKYTVQVDSIFGDDTYNAVKKFQRAYSLTSDGIVGYNTYDRLANLLRM</sequence>
<dbReference type="RefSeq" id="WP_021383358.1">
    <property type="nucleotide sequence ID" value="NZ_LJCL01000008.1"/>
</dbReference>
<keyword evidence="1" id="KW-0732">Signal</keyword>
<feature type="domain" description="Peptidoglycan binding-like" evidence="2">
    <location>
        <begin position="136"/>
        <end position="191"/>
    </location>
</feature>
<keyword evidence="4" id="KW-0614">Plasmid</keyword>
<name>A0A386JC53_CLODI</name>
<gene>
    <name evidence="4" type="ORF">pHSJD-312_00142</name>
</gene>
<accession>A0A386JC53</accession>
<dbReference type="InterPro" id="IPR048807">
    <property type="entry name" value="PG-bd"/>
</dbReference>
<reference evidence="4" key="1">
    <citation type="journal article" date="2018" name="Sci. Rep.">
        <title>Novel Clade C-I Clostridium difficile strains escape diagnostic tests, differ in pathogenicity potential and carry toxins on extrachromosomal elements.</title>
        <authorList>
            <person name="Ramirez-Vargas G."/>
            <person name="Lopez-Urena D."/>
            <person name="Badilla A."/>
            <person name="Orozco-Aguilar J."/>
            <person name="Murillo T."/>
            <person name="Rojas P."/>
            <person name="Riedel T."/>
            <person name="Overmann J."/>
            <person name="Gonzalez G."/>
            <person name="Chaves-Olarte E."/>
            <person name="Quesada-Gomez C."/>
            <person name="Rodriguez C."/>
        </authorList>
    </citation>
    <scope>NUCLEOTIDE SEQUENCE</scope>
    <source>
        <strain evidence="4">HSJD-312</strain>
        <plasmid evidence="4">pHSJD-312</plasmid>
    </source>
</reference>
<dbReference type="Pfam" id="PF21398">
    <property type="entry name" value="PG_binding_5"/>
    <property type="match status" value="1"/>
</dbReference>
<dbReference type="SUPFAM" id="SSF47090">
    <property type="entry name" value="PGBD-like"/>
    <property type="match status" value="1"/>
</dbReference>
<dbReference type="AlphaFoldDB" id="A0A386JC53"/>
<dbReference type="InterPro" id="IPR002477">
    <property type="entry name" value="Peptidoglycan-bd-like"/>
</dbReference>
<feature type="chain" id="PRO_5017324309" evidence="1">
    <location>
        <begin position="26"/>
        <end position="197"/>
    </location>
</feature>
<evidence type="ECO:0000256" key="1">
    <source>
        <dbReference type="SAM" id="SignalP"/>
    </source>
</evidence>
<evidence type="ECO:0000259" key="2">
    <source>
        <dbReference type="Pfam" id="PF01471"/>
    </source>
</evidence>
<organism evidence="4">
    <name type="scientific">Clostridioides difficile</name>
    <name type="common">Peptoclostridium difficile</name>
    <dbReference type="NCBI Taxonomy" id="1496"/>
    <lineage>
        <taxon>Bacteria</taxon>
        <taxon>Bacillati</taxon>
        <taxon>Bacillota</taxon>
        <taxon>Clostridia</taxon>
        <taxon>Peptostreptococcales</taxon>
        <taxon>Peptostreptococcaceae</taxon>
        <taxon>Clostridioides</taxon>
    </lineage>
</organism>
<feature type="domain" description="Putative peptidoglycan-binding" evidence="3">
    <location>
        <begin position="44"/>
        <end position="93"/>
    </location>
</feature>
<geneLocation type="plasmid" evidence="4">
    <name>pHSJD-312</name>
</geneLocation>